<protein>
    <submittedName>
        <fullName evidence="1">Uncharacterized protein</fullName>
    </submittedName>
</protein>
<comment type="caution">
    <text evidence="1">The sequence shown here is derived from an EMBL/GenBank/DDBJ whole genome shotgun (WGS) entry which is preliminary data.</text>
</comment>
<reference evidence="1" key="1">
    <citation type="submission" date="2022-07" db="EMBL/GenBank/DDBJ databases">
        <title>Diversity of ethanolamine utilization by human commensal Escherichia coli.</title>
        <authorList>
            <person name="Jubelin G."/>
        </authorList>
    </citation>
    <scope>NUCLEOTIDE SEQUENCE</scope>
    <source>
        <strain evidence="1">S1</strain>
    </source>
</reference>
<proteinExistence type="predicted"/>
<dbReference type="Proteomes" id="UP001206878">
    <property type="component" value="Unassembled WGS sequence"/>
</dbReference>
<name>A0AAW5MX22_9ESCH</name>
<accession>A0AAW5MX22</accession>
<dbReference type="AlphaFoldDB" id="A0AAW5MX22"/>
<dbReference type="EMBL" id="JANPXH010000846">
    <property type="protein sequence ID" value="MCR6679120.1"/>
    <property type="molecule type" value="Genomic_DNA"/>
</dbReference>
<feature type="non-terminal residue" evidence="1">
    <location>
        <position position="87"/>
    </location>
</feature>
<organism evidence="1 2">
    <name type="scientific">Escherichia marmotae</name>
    <dbReference type="NCBI Taxonomy" id="1499973"/>
    <lineage>
        <taxon>Bacteria</taxon>
        <taxon>Pseudomonadati</taxon>
        <taxon>Pseudomonadota</taxon>
        <taxon>Gammaproteobacteria</taxon>
        <taxon>Enterobacterales</taxon>
        <taxon>Enterobacteriaceae</taxon>
        <taxon>Escherichia</taxon>
    </lineage>
</organism>
<feature type="non-terminal residue" evidence="1">
    <location>
        <position position="1"/>
    </location>
</feature>
<sequence>TAIKSATHNKYFNTTSPKLPLQFKYRDINTTALRKYLTQRHSLLASEPYFSKIIEVAKKNNLNPLVLFAISGQEQGFVAVESPIAKN</sequence>
<gene>
    <name evidence="1" type="ORF">NVV43_26945</name>
</gene>
<evidence type="ECO:0000313" key="1">
    <source>
        <dbReference type="EMBL" id="MCR6679120.1"/>
    </source>
</evidence>
<evidence type="ECO:0000313" key="2">
    <source>
        <dbReference type="Proteomes" id="UP001206878"/>
    </source>
</evidence>